<dbReference type="AlphaFoldDB" id="A0A699QGM8"/>
<feature type="region of interest" description="Disordered" evidence="1">
    <location>
        <begin position="1"/>
        <end position="46"/>
    </location>
</feature>
<feature type="compositionally biased region" description="Low complexity" evidence="1">
    <location>
        <begin position="29"/>
        <end position="41"/>
    </location>
</feature>
<protein>
    <submittedName>
        <fullName evidence="2">Uncharacterized protein</fullName>
    </submittedName>
</protein>
<dbReference type="InterPro" id="IPR036875">
    <property type="entry name" value="Znf_CCHC_sf"/>
</dbReference>
<comment type="caution">
    <text evidence="2">The sequence shown here is derived from an EMBL/GenBank/DDBJ whole genome shotgun (WGS) entry which is preliminary data.</text>
</comment>
<feature type="non-terminal residue" evidence="2">
    <location>
        <position position="1"/>
    </location>
</feature>
<dbReference type="SUPFAM" id="SSF57756">
    <property type="entry name" value="Retrovirus zinc finger-like domains"/>
    <property type="match status" value="1"/>
</dbReference>
<evidence type="ECO:0000256" key="1">
    <source>
        <dbReference type="SAM" id="MobiDB-lite"/>
    </source>
</evidence>
<dbReference type="EMBL" id="BKCJ011014599">
    <property type="protein sequence ID" value="GFC67233.1"/>
    <property type="molecule type" value="Genomic_DNA"/>
</dbReference>
<reference evidence="2" key="1">
    <citation type="journal article" date="2019" name="Sci. Rep.">
        <title>Draft genome of Tanacetum cinerariifolium, the natural source of mosquito coil.</title>
        <authorList>
            <person name="Yamashiro T."/>
            <person name="Shiraishi A."/>
            <person name="Satake H."/>
            <person name="Nakayama K."/>
        </authorList>
    </citation>
    <scope>NUCLEOTIDE SEQUENCE</scope>
</reference>
<accession>A0A699QGM8</accession>
<organism evidence="2">
    <name type="scientific">Tanacetum cinerariifolium</name>
    <name type="common">Dalmatian daisy</name>
    <name type="synonym">Chrysanthemum cinerariifolium</name>
    <dbReference type="NCBI Taxonomy" id="118510"/>
    <lineage>
        <taxon>Eukaryota</taxon>
        <taxon>Viridiplantae</taxon>
        <taxon>Streptophyta</taxon>
        <taxon>Embryophyta</taxon>
        <taxon>Tracheophyta</taxon>
        <taxon>Spermatophyta</taxon>
        <taxon>Magnoliopsida</taxon>
        <taxon>eudicotyledons</taxon>
        <taxon>Gunneridae</taxon>
        <taxon>Pentapetalae</taxon>
        <taxon>asterids</taxon>
        <taxon>campanulids</taxon>
        <taxon>Asterales</taxon>
        <taxon>Asteraceae</taxon>
        <taxon>Asteroideae</taxon>
        <taxon>Anthemideae</taxon>
        <taxon>Anthemidinae</taxon>
        <taxon>Tanacetum</taxon>
    </lineage>
</organism>
<evidence type="ECO:0000313" key="2">
    <source>
        <dbReference type="EMBL" id="GFC67233.1"/>
    </source>
</evidence>
<proteinExistence type="predicted"/>
<dbReference type="GO" id="GO:0008270">
    <property type="term" value="F:zinc ion binding"/>
    <property type="evidence" value="ECO:0007669"/>
    <property type="project" value="InterPro"/>
</dbReference>
<gene>
    <name evidence="2" type="ORF">Tci_839203</name>
</gene>
<name>A0A699QGM8_TANCI</name>
<sequence>FVPSFVQSSEHVKSPRHSVQPIETTIRVSIPAPASPKSNSSSKRKNGKACFVCKSMDHLIKDCDYHTNKLAQATQRNYAHKGHHKQQPVSVGLPNINVTRPRYAHPVVTKYKSPIRRHITYSPSSETSNLPPRVTTVKAPVVSAAQGM</sequence>
<dbReference type="GO" id="GO:0003676">
    <property type="term" value="F:nucleic acid binding"/>
    <property type="evidence" value="ECO:0007669"/>
    <property type="project" value="InterPro"/>
</dbReference>